<dbReference type="GO" id="GO:0000226">
    <property type="term" value="P:microtubule cytoskeleton organization"/>
    <property type="evidence" value="ECO:0007669"/>
    <property type="project" value="TreeGrafter"/>
</dbReference>
<dbReference type="EMBL" id="KZ269978">
    <property type="protein sequence ID" value="OZC12089.1"/>
    <property type="molecule type" value="Genomic_DNA"/>
</dbReference>
<gene>
    <name evidence="2" type="ORF">X798_00608</name>
</gene>
<dbReference type="SUPFAM" id="SSF48371">
    <property type="entry name" value="ARM repeat"/>
    <property type="match status" value="1"/>
</dbReference>
<dbReference type="InterPro" id="IPR016024">
    <property type="entry name" value="ARM-type_fold"/>
</dbReference>
<feature type="region of interest" description="Disordered" evidence="1">
    <location>
        <begin position="1"/>
        <end position="42"/>
    </location>
</feature>
<reference evidence="2 3" key="1">
    <citation type="submission" date="2015-12" db="EMBL/GenBank/DDBJ databases">
        <title>Draft genome of the nematode, Onchocerca flexuosa.</title>
        <authorList>
            <person name="Mitreva M."/>
        </authorList>
    </citation>
    <scope>NUCLEOTIDE SEQUENCE [LARGE SCALE GENOMIC DNA]</scope>
    <source>
        <strain evidence="2">Red Deer</strain>
    </source>
</reference>
<dbReference type="Proteomes" id="UP000242913">
    <property type="component" value="Unassembled WGS sequence"/>
</dbReference>
<dbReference type="Gene3D" id="1.25.10.10">
    <property type="entry name" value="Leucine-rich Repeat Variant"/>
    <property type="match status" value="3"/>
</dbReference>
<accession>A0A238C3R6</accession>
<evidence type="ECO:0008006" key="4">
    <source>
        <dbReference type="Google" id="ProtNLM"/>
    </source>
</evidence>
<dbReference type="AlphaFoldDB" id="A0A238C3R6"/>
<dbReference type="GO" id="GO:0008017">
    <property type="term" value="F:microtubule binding"/>
    <property type="evidence" value="ECO:0007669"/>
    <property type="project" value="TreeGrafter"/>
</dbReference>
<feature type="region of interest" description="Disordered" evidence="1">
    <location>
        <begin position="67"/>
        <end position="97"/>
    </location>
</feature>
<dbReference type="OrthoDB" id="5870094at2759"/>
<feature type="non-terminal residue" evidence="2">
    <location>
        <position position="1"/>
    </location>
</feature>
<keyword evidence="3" id="KW-1185">Reference proteome</keyword>
<organism evidence="2 3">
    <name type="scientific">Onchocerca flexuosa</name>
    <dbReference type="NCBI Taxonomy" id="387005"/>
    <lineage>
        <taxon>Eukaryota</taxon>
        <taxon>Metazoa</taxon>
        <taxon>Ecdysozoa</taxon>
        <taxon>Nematoda</taxon>
        <taxon>Chromadorea</taxon>
        <taxon>Rhabditida</taxon>
        <taxon>Spirurina</taxon>
        <taxon>Spiruromorpha</taxon>
        <taxon>Filarioidea</taxon>
        <taxon>Onchocercidae</taxon>
        <taxon>Onchocerca</taxon>
    </lineage>
</organism>
<evidence type="ECO:0000256" key="1">
    <source>
        <dbReference type="SAM" id="MobiDB-lite"/>
    </source>
</evidence>
<sequence length="619" mass="68275">QTKSHKSDRNLFANDISQNRKVTNPNELSSKSGNNYDGYAPSEPAIPTRSLLLLVKKSLSHQNLACTSKSTGVSQRAHASLKKNNKDNLPGKLKSASSMRSIVSNSSSIASISRHNKGTQNMEALLKNPESSLNDALEKLDAEDWNGKFCAIEVIIALAEMSPDVLIGNIHRVCLVLMQKAGDVTNAFIRDDATIALEKMIKYASLGRSLNALVAAGAKSKSSTIRACCANLLIKLVERVGPINAVNSVEFPRFVTSKSSTIRACCANLLIKLVERVGPINAVNSVEFPRFVTSLLLFARDANVIVRQTGKYGIRLLSQNNDLFDDAVRKSLNESERQNLRDVLEAINRRGMEESHPGSSTMSLGSISISRSSSVRRSGSNGRDATISQGIQQDLMEIRNNLIANEWERRMKGLKEFSEIVMRNDRAAISDTKVLGAFVGRTSDINFKVSVEAMETLITVLPTLSPHFSKEPSLKTVLYQLVNSLMSHLASRSEGHRQHAKLCFEEITKYIENITLLASFSSATKQANVKQKPFMLHTLGKLMESVYSIKPRQVEATGLPVLWELLKTPPRSCSDLEVRDAIRNYAITLARCFGVKTLLELSTFRISPSQKKTLQELVS</sequence>
<evidence type="ECO:0000313" key="3">
    <source>
        <dbReference type="Proteomes" id="UP000242913"/>
    </source>
</evidence>
<dbReference type="PANTHER" id="PTHR21567:SF87">
    <property type="entry name" value="CRESCERIN-LIKE PROTEIN CHE-12"/>
    <property type="match status" value="1"/>
</dbReference>
<proteinExistence type="predicted"/>
<protein>
    <recommendedName>
        <fullName evidence="4">TOG domain-containing protein</fullName>
    </recommendedName>
</protein>
<name>A0A238C3R6_9BILA</name>
<dbReference type="InterPro" id="IPR011989">
    <property type="entry name" value="ARM-like"/>
</dbReference>
<dbReference type="GO" id="GO:0005881">
    <property type="term" value="C:cytoplasmic microtubule"/>
    <property type="evidence" value="ECO:0007669"/>
    <property type="project" value="TreeGrafter"/>
</dbReference>
<evidence type="ECO:0000313" key="2">
    <source>
        <dbReference type="EMBL" id="OZC12089.1"/>
    </source>
</evidence>
<dbReference type="PANTHER" id="PTHR21567">
    <property type="entry name" value="CLASP"/>
    <property type="match status" value="1"/>
</dbReference>
<dbReference type="GO" id="GO:0005929">
    <property type="term" value="C:cilium"/>
    <property type="evidence" value="ECO:0007669"/>
    <property type="project" value="TreeGrafter"/>
</dbReference>
<feature type="compositionally biased region" description="Polar residues" evidence="1">
    <location>
        <begin position="15"/>
        <end position="35"/>
    </location>
</feature>